<evidence type="ECO:0000259" key="2">
    <source>
        <dbReference type="Pfam" id="PF02932"/>
    </source>
</evidence>
<feature type="transmembrane region" description="Helical" evidence="1">
    <location>
        <begin position="43"/>
        <end position="65"/>
    </location>
</feature>
<name>A0A3Q3GSK7_9LABR</name>
<reference evidence="3" key="2">
    <citation type="submission" date="2025-09" db="UniProtKB">
        <authorList>
            <consortium name="Ensembl"/>
        </authorList>
    </citation>
    <scope>IDENTIFICATION</scope>
</reference>
<dbReference type="Proteomes" id="UP000261660">
    <property type="component" value="Unplaced"/>
</dbReference>
<feature type="domain" description="Neurotransmitter-gated ion-channel transmembrane" evidence="2">
    <location>
        <begin position="17"/>
        <end position="103"/>
    </location>
</feature>
<dbReference type="STRING" id="56723.ENSLBEP00000033383"/>
<protein>
    <recommendedName>
        <fullName evidence="2">Neurotransmitter-gated ion-channel transmembrane domain-containing protein</fullName>
    </recommendedName>
</protein>
<keyword evidence="1" id="KW-1133">Transmembrane helix</keyword>
<dbReference type="InterPro" id="IPR036719">
    <property type="entry name" value="Neuro-gated_channel_TM_sf"/>
</dbReference>
<dbReference type="GeneTree" id="ENSGT00940000164924"/>
<dbReference type="AlphaFoldDB" id="A0A3Q3GSK7"/>
<keyword evidence="4" id="KW-1185">Reference proteome</keyword>
<dbReference type="Ensembl" id="ENSLBET00000034852.1">
    <property type="protein sequence ID" value="ENSLBEP00000033383.1"/>
    <property type="gene ID" value="ENSLBEG00000025144.1"/>
</dbReference>
<keyword evidence="1" id="KW-0812">Transmembrane</keyword>
<dbReference type="Pfam" id="PF02932">
    <property type="entry name" value="Neur_chan_memb"/>
    <property type="match status" value="1"/>
</dbReference>
<dbReference type="Gene3D" id="1.20.58.390">
    <property type="entry name" value="Neurotransmitter-gated ion-channel transmembrane domain"/>
    <property type="match status" value="1"/>
</dbReference>
<accession>A0A3Q3GSK7</accession>
<reference evidence="3" key="1">
    <citation type="submission" date="2025-08" db="UniProtKB">
        <authorList>
            <consortium name="Ensembl"/>
        </authorList>
    </citation>
    <scope>IDENTIFICATION</scope>
</reference>
<feature type="transmembrane region" description="Helical" evidence="1">
    <location>
        <begin position="166"/>
        <end position="188"/>
    </location>
</feature>
<dbReference type="InterPro" id="IPR038050">
    <property type="entry name" value="Neuro_actylchol_rec"/>
</dbReference>
<organism evidence="3 4">
    <name type="scientific">Labrus bergylta</name>
    <name type="common">ballan wrasse</name>
    <dbReference type="NCBI Taxonomy" id="56723"/>
    <lineage>
        <taxon>Eukaryota</taxon>
        <taxon>Metazoa</taxon>
        <taxon>Chordata</taxon>
        <taxon>Craniata</taxon>
        <taxon>Vertebrata</taxon>
        <taxon>Euteleostomi</taxon>
        <taxon>Actinopterygii</taxon>
        <taxon>Neopterygii</taxon>
        <taxon>Teleostei</taxon>
        <taxon>Neoteleostei</taxon>
        <taxon>Acanthomorphata</taxon>
        <taxon>Eupercaria</taxon>
        <taxon>Labriformes</taxon>
        <taxon>Labridae</taxon>
        <taxon>Labrus</taxon>
    </lineage>
</organism>
<evidence type="ECO:0000313" key="4">
    <source>
        <dbReference type="Proteomes" id="UP000261660"/>
    </source>
</evidence>
<dbReference type="InterPro" id="IPR006029">
    <property type="entry name" value="Neurotrans-gated_channel_TM"/>
</dbReference>
<feature type="transmembrane region" description="Helical" evidence="1">
    <location>
        <begin position="12"/>
        <end position="31"/>
    </location>
</feature>
<keyword evidence="1" id="KW-0472">Membrane</keyword>
<dbReference type="GO" id="GO:0016020">
    <property type="term" value="C:membrane"/>
    <property type="evidence" value="ECO:0007669"/>
    <property type="project" value="InterPro"/>
</dbReference>
<evidence type="ECO:0000256" key="1">
    <source>
        <dbReference type="SAM" id="Phobius"/>
    </source>
</evidence>
<dbReference type="GO" id="GO:0006811">
    <property type="term" value="P:monoatomic ion transport"/>
    <property type="evidence" value="ECO:0007669"/>
    <property type="project" value="InterPro"/>
</dbReference>
<proteinExistence type="predicted"/>
<dbReference type="InParanoid" id="A0A3Q3GSK7"/>
<dbReference type="SUPFAM" id="SSF90112">
    <property type="entry name" value="Neurotransmitter-gated ion-channel transmembrane pore"/>
    <property type="match status" value="1"/>
</dbReference>
<evidence type="ECO:0000313" key="3">
    <source>
        <dbReference type="Ensembl" id="ENSLBEP00000033383.1"/>
    </source>
</evidence>
<sequence>MVAVVLQVAGPGVPPVMTLILGYTVFLLIMNDLLPVTGETTPLINVLFALSLALMVASLLETVFVTNLQFSSSQYRAVPKWLNILVLQYLAKVVGLPPKKKSNRVTVSLHYNDDVCADKPPSDPALDELRKLSRDLAAIRLQIDKQIEGSSSSQDWLMIGIVIDRLLFGIYIIFISASFASIISIWIWNNSTL</sequence>